<dbReference type="EMBL" id="CP003653">
    <property type="protein sequence ID" value="AFZ37270.1"/>
    <property type="molecule type" value="Genomic_DNA"/>
</dbReference>
<accession>K9XXE4</accession>
<organism evidence="1 2">
    <name type="scientific">Stanieria cyanosphaera (strain ATCC 29371 / PCC 7437)</name>
    <dbReference type="NCBI Taxonomy" id="111780"/>
    <lineage>
        <taxon>Bacteria</taxon>
        <taxon>Bacillati</taxon>
        <taxon>Cyanobacteriota</taxon>
        <taxon>Cyanophyceae</taxon>
        <taxon>Pleurocapsales</taxon>
        <taxon>Dermocarpellaceae</taxon>
        <taxon>Stanieria</taxon>
    </lineage>
</organism>
<protein>
    <submittedName>
        <fullName evidence="1">Uncharacterized protein</fullName>
    </submittedName>
</protein>
<reference evidence="2" key="1">
    <citation type="journal article" date="2013" name="Proc. Natl. Acad. Sci. U.S.A.">
        <title>Improving the coverage of the cyanobacterial phylum using diversity-driven genome sequencing.</title>
        <authorList>
            <person name="Shih P.M."/>
            <person name="Wu D."/>
            <person name="Latifi A."/>
            <person name="Axen S.D."/>
            <person name="Fewer D.P."/>
            <person name="Talla E."/>
            <person name="Calteau A."/>
            <person name="Cai F."/>
            <person name="Tandeau de Marsac N."/>
            <person name="Rippka R."/>
            <person name="Herdman M."/>
            <person name="Sivonen K."/>
            <person name="Coursin T."/>
            <person name="Laurent T."/>
            <person name="Goodwin L."/>
            <person name="Nolan M."/>
            <person name="Davenport K.W."/>
            <person name="Han C.S."/>
            <person name="Rubin E.M."/>
            <person name="Eisen J.A."/>
            <person name="Woyke T."/>
            <person name="Gugger M."/>
            <person name="Kerfeld C.A."/>
        </authorList>
    </citation>
    <scope>NUCLEOTIDE SEQUENCE [LARGE SCALE GENOMIC DNA]</scope>
    <source>
        <strain evidence="2">ATCC 29371 / PCC 7437</strain>
    </source>
</reference>
<dbReference type="KEGG" id="scs:Sta7437_3778"/>
<dbReference type="HOGENOM" id="CLU_2994485_0_0_3"/>
<dbReference type="AlphaFoldDB" id="K9XXE4"/>
<keyword evidence="2" id="KW-1185">Reference proteome</keyword>
<name>K9XXE4_STAC7</name>
<gene>
    <name evidence="1" type="ordered locus">Sta7437_3778</name>
</gene>
<dbReference type="Proteomes" id="UP000010473">
    <property type="component" value="Chromosome"/>
</dbReference>
<evidence type="ECO:0000313" key="1">
    <source>
        <dbReference type="EMBL" id="AFZ37270.1"/>
    </source>
</evidence>
<evidence type="ECO:0000313" key="2">
    <source>
        <dbReference type="Proteomes" id="UP000010473"/>
    </source>
</evidence>
<proteinExistence type="predicted"/>
<dbReference type="RefSeq" id="WP_015194931.1">
    <property type="nucleotide sequence ID" value="NC_019748.1"/>
</dbReference>
<sequence length="57" mass="6898">MSYYDFEHFWSSHELCQSQQNLNPKESLLDTIVGLFNQIYRELFPRQTVQSDKQNKD</sequence>